<dbReference type="InterPro" id="IPR000834">
    <property type="entry name" value="Peptidase_M14"/>
</dbReference>
<dbReference type="PROSITE" id="PS52035">
    <property type="entry name" value="PEPTIDASE_M14"/>
    <property type="match status" value="1"/>
</dbReference>
<dbReference type="Gene3D" id="3.40.630.10">
    <property type="entry name" value="Zn peptidases"/>
    <property type="match status" value="1"/>
</dbReference>
<dbReference type="GeneID" id="25915723"/>
<evidence type="ECO:0000256" key="7">
    <source>
        <dbReference type="PROSITE-ProRule" id="PRU01379"/>
    </source>
</evidence>
<evidence type="ECO:0000256" key="3">
    <source>
        <dbReference type="ARBA" id="ARBA00022670"/>
    </source>
</evidence>
<evidence type="ECO:0000256" key="8">
    <source>
        <dbReference type="SAM" id="MobiDB-lite"/>
    </source>
</evidence>
<name>A0A0L0F6G8_9EUKA</name>
<dbReference type="SUPFAM" id="SSF53187">
    <property type="entry name" value="Zn-dependent exopeptidases"/>
    <property type="match status" value="1"/>
</dbReference>
<evidence type="ECO:0000256" key="4">
    <source>
        <dbReference type="ARBA" id="ARBA00022801"/>
    </source>
</evidence>
<keyword evidence="6" id="KW-0482">Metalloprotease</keyword>
<keyword evidence="11" id="KW-1185">Reference proteome</keyword>
<evidence type="ECO:0000256" key="5">
    <source>
        <dbReference type="ARBA" id="ARBA00022833"/>
    </source>
</evidence>
<evidence type="ECO:0000256" key="1">
    <source>
        <dbReference type="ARBA" id="ARBA00001947"/>
    </source>
</evidence>
<keyword evidence="3" id="KW-0645">Protease</keyword>
<dbReference type="GO" id="GO:0004181">
    <property type="term" value="F:metallocarboxypeptidase activity"/>
    <property type="evidence" value="ECO:0007669"/>
    <property type="project" value="InterPro"/>
</dbReference>
<comment type="cofactor">
    <cofactor evidence="1">
        <name>Zn(2+)</name>
        <dbReference type="ChEBI" id="CHEBI:29105"/>
    </cofactor>
</comment>
<feature type="domain" description="Peptidase M14" evidence="9">
    <location>
        <begin position="1"/>
        <end position="120"/>
    </location>
</feature>
<dbReference type="OrthoDB" id="3626597at2759"/>
<dbReference type="Pfam" id="PF00246">
    <property type="entry name" value="Peptidase_M14"/>
    <property type="match status" value="1"/>
</dbReference>
<dbReference type="EMBL" id="KQ247381">
    <property type="protein sequence ID" value="KNC72229.1"/>
    <property type="molecule type" value="Genomic_DNA"/>
</dbReference>
<dbReference type="PANTHER" id="PTHR11705">
    <property type="entry name" value="PROTEASE FAMILY M14 CARBOXYPEPTIDASE A,B"/>
    <property type="match status" value="1"/>
</dbReference>
<accession>A0A0L0F6G8</accession>
<dbReference type="GO" id="GO:0006508">
    <property type="term" value="P:proteolysis"/>
    <property type="evidence" value="ECO:0007669"/>
    <property type="project" value="UniProtKB-KW"/>
</dbReference>
<evidence type="ECO:0000256" key="6">
    <source>
        <dbReference type="ARBA" id="ARBA00023049"/>
    </source>
</evidence>
<protein>
    <recommendedName>
        <fullName evidence="9">Peptidase M14 domain-containing protein</fullName>
    </recommendedName>
</protein>
<dbReference type="GO" id="GO:0005615">
    <property type="term" value="C:extracellular space"/>
    <property type="evidence" value="ECO:0007669"/>
    <property type="project" value="TreeGrafter"/>
</dbReference>
<keyword evidence="4" id="KW-0378">Hydrolase</keyword>
<dbReference type="eggNOG" id="KOG2650">
    <property type="taxonomic scope" value="Eukaryota"/>
</dbReference>
<dbReference type="Proteomes" id="UP000054560">
    <property type="component" value="Unassembled WGS sequence"/>
</dbReference>
<evidence type="ECO:0000259" key="9">
    <source>
        <dbReference type="PROSITE" id="PS52035"/>
    </source>
</evidence>
<dbReference type="PANTHER" id="PTHR11705:SF143">
    <property type="entry name" value="SLL0236 PROTEIN"/>
    <property type="match status" value="1"/>
</dbReference>
<feature type="region of interest" description="Disordered" evidence="8">
    <location>
        <begin position="100"/>
        <end position="120"/>
    </location>
</feature>
<dbReference type="RefSeq" id="XP_014146131.1">
    <property type="nucleotide sequence ID" value="XM_014290656.1"/>
</dbReference>
<evidence type="ECO:0000256" key="2">
    <source>
        <dbReference type="ARBA" id="ARBA00005988"/>
    </source>
</evidence>
<evidence type="ECO:0000313" key="10">
    <source>
        <dbReference type="EMBL" id="KNC72229.1"/>
    </source>
</evidence>
<proteinExistence type="inferred from homology"/>
<evidence type="ECO:0000313" key="11">
    <source>
        <dbReference type="Proteomes" id="UP000054560"/>
    </source>
</evidence>
<sequence length="120" mass="13623">MRSLATENELVESIELPFQSSEGREIMGLAIGNPNAPMAVYINVGIHAREWIGPASVMFAIDQLLLDVIETPSLFQKTRMYITPVSNPDGYEYTWTATSTNPSPRMWRKNRRKSSEKFVE</sequence>
<keyword evidence="5" id="KW-0862">Zinc</keyword>
<reference evidence="10 11" key="1">
    <citation type="submission" date="2011-02" db="EMBL/GenBank/DDBJ databases">
        <title>The Genome Sequence of Sphaeroforma arctica JP610.</title>
        <authorList>
            <consortium name="The Broad Institute Genome Sequencing Platform"/>
            <person name="Russ C."/>
            <person name="Cuomo C."/>
            <person name="Young S.K."/>
            <person name="Zeng Q."/>
            <person name="Gargeya S."/>
            <person name="Alvarado L."/>
            <person name="Berlin A."/>
            <person name="Chapman S.B."/>
            <person name="Chen Z."/>
            <person name="Freedman E."/>
            <person name="Gellesch M."/>
            <person name="Goldberg J."/>
            <person name="Griggs A."/>
            <person name="Gujja S."/>
            <person name="Heilman E."/>
            <person name="Heiman D."/>
            <person name="Howarth C."/>
            <person name="Mehta T."/>
            <person name="Neiman D."/>
            <person name="Pearson M."/>
            <person name="Roberts A."/>
            <person name="Saif S."/>
            <person name="Shea T."/>
            <person name="Shenoy N."/>
            <person name="Sisk P."/>
            <person name="Stolte C."/>
            <person name="Sykes S."/>
            <person name="White J."/>
            <person name="Yandava C."/>
            <person name="Burger G."/>
            <person name="Gray M.W."/>
            <person name="Holland P.W.H."/>
            <person name="King N."/>
            <person name="Lang F.B.F."/>
            <person name="Roger A.J."/>
            <person name="Ruiz-Trillo I."/>
            <person name="Haas B."/>
            <person name="Nusbaum C."/>
            <person name="Birren B."/>
        </authorList>
    </citation>
    <scope>NUCLEOTIDE SEQUENCE [LARGE SCALE GENOMIC DNA]</scope>
    <source>
        <strain evidence="10 11">JP610</strain>
    </source>
</reference>
<organism evidence="10 11">
    <name type="scientific">Sphaeroforma arctica JP610</name>
    <dbReference type="NCBI Taxonomy" id="667725"/>
    <lineage>
        <taxon>Eukaryota</taxon>
        <taxon>Ichthyosporea</taxon>
        <taxon>Ichthyophonida</taxon>
        <taxon>Sphaeroforma</taxon>
    </lineage>
</organism>
<comment type="similarity">
    <text evidence="2 7">Belongs to the peptidase M14 family.</text>
</comment>
<dbReference type="GO" id="GO:0008270">
    <property type="term" value="F:zinc ion binding"/>
    <property type="evidence" value="ECO:0007669"/>
    <property type="project" value="InterPro"/>
</dbReference>
<feature type="non-terminal residue" evidence="10">
    <location>
        <position position="120"/>
    </location>
</feature>
<comment type="caution">
    <text evidence="7">Lacks conserved residue(s) required for the propagation of feature annotation.</text>
</comment>
<gene>
    <name evidence="10" type="ORF">SARC_15219</name>
</gene>
<dbReference type="AlphaFoldDB" id="A0A0L0F6G8"/>
<dbReference type="STRING" id="667725.A0A0L0F6G8"/>